<dbReference type="GO" id="GO:0016579">
    <property type="term" value="P:protein deubiquitination"/>
    <property type="evidence" value="ECO:0007669"/>
    <property type="project" value="TreeGrafter"/>
</dbReference>
<dbReference type="Proteomes" id="UP000232875">
    <property type="component" value="Unassembled WGS sequence"/>
</dbReference>
<dbReference type="STRING" id="2020962.A0A2N1JFW6"/>
<keyword evidence="3 7" id="KW-0645">Protease</keyword>
<dbReference type="InterPro" id="IPR036959">
    <property type="entry name" value="Peptidase_C12_UCH_sf"/>
</dbReference>
<evidence type="ECO:0000256" key="7">
    <source>
        <dbReference type="PROSITE-ProRule" id="PRU01393"/>
    </source>
</evidence>
<dbReference type="PROSITE" id="PS00140">
    <property type="entry name" value="UCH_1"/>
    <property type="match status" value="1"/>
</dbReference>
<dbReference type="AlphaFoldDB" id="A0A2N1JFW6"/>
<evidence type="ECO:0000256" key="1">
    <source>
        <dbReference type="ARBA" id="ARBA00000707"/>
    </source>
</evidence>
<proteinExistence type="inferred from homology"/>
<dbReference type="FunFam" id="3.40.532.10:FF:000006">
    <property type="entry name" value="Ubiquitin carboxyl-terminal hydrolase"/>
    <property type="match status" value="1"/>
</dbReference>
<feature type="site" description="Important for enzyme activity" evidence="7">
    <location>
        <position position="181"/>
    </location>
</feature>
<dbReference type="GeneID" id="80899987"/>
<dbReference type="OrthoDB" id="427186at2759"/>
<sequence length="232" mass="25007">MATSWVPLEANPGLFSEWSNELGLDTSKYAFHDIFGLDPELLAMVPQPTNAVLFLFPLSPAIEARRKTEDAVPHTSQDDVLWFPQTIGNACGTIGLLHAIANSNAASAVASNSALAQLLGDAKKLAPAERTTLLAQSKALQSVHAATAQQGQTHAPEPVDDVDLHFVAFVRGADGQLLELDGRRTGPVVRDVRVPAQEDLLAKTAEFVQSYYMRADPEQVQYNLIALAPNDL</sequence>
<evidence type="ECO:0000256" key="2">
    <source>
        <dbReference type="ARBA" id="ARBA00009326"/>
    </source>
</evidence>
<comment type="catalytic activity">
    <reaction evidence="1 7 8">
        <text>Thiol-dependent hydrolysis of ester, thioester, amide, peptide and isopeptide bonds formed by the C-terminal Gly of ubiquitin (a 76-residue protein attached to proteins as an intracellular targeting signal).</text>
        <dbReference type="EC" id="3.4.19.12"/>
    </reaction>
</comment>
<reference evidence="10 11" key="1">
    <citation type="submission" date="2017-10" db="EMBL/GenBank/DDBJ databases">
        <title>A novel species of cold-tolerant Malassezia isolated from bats.</title>
        <authorList>
            <person name="Lorch J.M."/>
            <person name="Palmer J.M."/>
            <person name="Vanderwolf K.J."/>
            <person name="Schmidt K.Z."/>
            <person name="Verant M.L."/>
            <person name="Weller T.J."/>
            <person name="Blehert D.S."/>
        </authorList>
    </citation>
    <scope>NUCLEOTIDE SEQUENCE [LARGE SCALE GENOMIC DNA]</scope>
    <source>
        <strain evidence="10 11">NWHC:44797-103</strain>
    </source>
</reference>
<feature type="active site" description="Nucleophile" evidence="7">
    <location>
        <position position="91"/>
    </location>
</feature>
<dbReference type="Gene3D" id="3.40.532.10">
    <property type="entry name" value="Peptidase C12, ubiquitin carboxyl-terminal hydrolase"/>
    <property type="match status" value="1"/>
</dbReference>
<dbReference type="GO" id="GO:0004843">
    <property type="term" value="F:cysteine-type deubiquitinase activity"/>
    <property type="evidence" value="ECO:0007669"/>
    <property type="project" value="UniProtKB-UniRule"/>
</dbReference>
<keyword evidence="6 7" id="KW-0788">Thiol protease</keyword>
<keyword evidence="5 7" id="KW-0378">Hydrolase</keyword>
<feature type="domain" description="UCH catalytic" evidence="9">
    <location>
        <begin position="4"/>
        <end position="229"/>
    </location>
</feature>
<keyword evidence="4 7" id="KW-0833">Ubl conjugation pathway</keyword>
<evidence type="ECO:0000256" key="5">
    <source>
        <dbReference type="ARBA" id="ARBA00022801"/>
    </source>
</evidence>
<dbReference type="CDD" id="cd09616">
    <property type="entry name" value="Peptidase_C12_UCH_L1_L3"/>
    <property type="match status" value="1"/>
</dbReference>
<keyword evidence="11" id="KW-1185">Reference proteome</keyword>
<evidence type="ECO:0000313" key="10">
    <source>
        <dbReference type="EMBL" id="PKI85433.1"/>
    </source>
</evidence>
<evidence type="ECO:0000313" key="11">
    <source>
        <dbReference type="Proteomes" id="UP000232875"/>
    </source>
</evidence>
<dbReference type="InterPro" id="IPR001578">
    <property type="entry name" value="Peptidase_C12_UCH"/>
</dbReference>
<dbReference type="PRINTS" id="PR00707">
    <property type="entry name" value="UBCTHYDRLASE"/>
</dbReference>
<protein>
    <recommendedName>
        <fullName evidence="8">Ubiquitin carboxyl-terminal hydrolase</fullName>
        <ecNumber evidence="8">3.4.19.12</ecNumber>
    </recommendedName>
</protein>
<dbReference type="SUPFAM" id="SSF54001">
    <property type="entry name" value="Cysteine proteinases"/>
    <property type="match status" value="1"/>
</dbReference>
<dbReference type="InterPro" id="IPR038765">
    <property type="entry name" value="Papain-like_cys_pep_sf"/>
</dbReference>
<dbReference type="EC" id="3.4.19.12" evidence="8"/>
<dbReference type="InterPro" id="IPR057254">
    <property type="entry name" value="UCH_AS"/>
</dbReference>
<gene>
    <name evidence="10" type="primary">YUH1</name>
    <name evidence="10" type="ORF">MVES_000442</name>
</gene>
<dbReference type="RefSeq" id="XP_056061315.1">
    <property type="nucleotide sequence ID" value="XM_056205340.1"/>
</dbReference>
<dbReference type="EMBL" id="KZ454987">
    <property type="protein sequence ID" value="PKI85433.1"/>
    <property type="molecule type" value="Genomic_DNA"/>
</dbReference>
<dbReference type="PROSITE" id="PS52048">
    <property type="entry name" value="UCH_DOMAIN"/>
    <property type="match status" value="1"/>
</dbReference>
<feature type="active site" description="Proton donor" evidence="7">
    <location>
        <position position="165"/>
    </location>
</feature>
<evidence type="ECO:0000256" key="8">
    <source>
        <dbReference type="RuleBase" id="RU361215"/>
    </source>
</evidence>
<evidence type="ECO:0000256" key="3">
    <source>
        <dbReference type="ARBA" id="ARBA00022670"/>
    </source>
</evidence>
<dbReference type="Pfam" id="PF01088">
    <property type="entry name" value="Peptidase_C12"/>
    <property type="match status" value="1"/>
</dbReference>
<organism evidence="10 11">
    <name type="scientific">Malassezia vespertilionis</name>
    <dbReference type="NCBI Taxonomy" id="2020962"/>
    <lineage>
        <taxon>Eukaryota</taxon>
        <taxon>Fungi</taxon>
        <taxon>Dikarya</taxon>
        <taxon>Basidiomycota</taxon>
        <taxon>Ustilaginomycotina</taxon>
        <taxon>Malasseziomycetes</taxon>
        <taxon>Malasseziales</taxon>
        <taxon>Malasseziaceae</taxon>
        <taxon>Malassezia</taxon>
    </lineage>
</organism>
<feature type="site" description="Transition state stabilizer" evidence="7">
    <location>
        <position position="85"/>
    </location>
</feature>
<dbReference type="PANTHER" id="PTHR10589:SF17">
    <property type="entry name" value="UBIQUITIN CARBOXYL-TERMINAL HYDROLASE"/>
    <property type="match status" value="1"/>
</dbReference>
<name>A0A2N1JFW6_9BASI</name>
<dbReference type="GO" id="GO:0005737">
    <property type="term" value="C:cytoplasm"/>
    <property type="evidence" value="ECO:0007669"/>
    <property type="project" value="TreeGrafter"/>
</dbReference>
<dbReference type="GO" id="GO:0006511">
    <property type="term" value="P:ubiquitin-dependent protein catabolic process"/>
    <property type="evidence" value="ECO:0007669"/>
    <property type="project" value="UniProtKB-UniRule"/>
</dbReference>
<evidence type="ECO:0000256" key="4">
    <source>
        <dbReference type="ARBA" id="ARBA00022786"/>
    </source>
</evidence>
<evidence type="ECO:0000259" key="9">
    <source>
        <dbReference type="PROSITE" id="PS52048"/>
    </source>
</evidence>
<dbReference type="PANTHER" id="PTHR10589">
    <property type="entry name" value="UBIQUITIN CARBOXYL-TERMINAL HYDROLASE"/>
    <property type="match status" value="1"/>
</dbReference>
<comment type="similarity">
    <text evidence="2 7 8">Belongs to the peptidase C12 family.</text>
</comment>
<accession>A0A2N1JFW6</accession>
<evidence type="ECO:0000256" key="6">
    <source>
        <dbReference type="ARBA" id="ARBA00022807"/>
    </source>
</evidence>